<evidence type="ECO:0000313" key="2">
    <source>
        <dbReference type="Proteomes" id="UP000030111"/>
    </source>
</evidence>
<protein>
    <submittedName>
        <fullName evidence="1">Uncharacterized protein</fullName>
    </submittedName>
</protein>
<accession>A0A0A2MUI9</accession>
<dbReference type="AlphaFoldDB" id="A0A0A2MUI9"/>
<sequence>MGQPAGAFSHKAVSTRFGYANNFFGKCSVLTKPRADYTSRNNCCSFVKQHYVKMLKLVLYICPVAQQGSN</sequence>
<reference evidence="1 2" key="1">
    <citation type="submission" date="2013-09" db="EMBL/GenBank/DDBJ databases">
        <authorList>
            <person name="Zeng Z."/>
            <person name="Chen C."/>
        </authorList>
    </citation>
    <scope>NUCLEOTIDE SEQUENCE [LARGE SCALE GENOMIC DNA]</scope>
    <source>
        <strain evidence="1 2">WB 4.1-42</strain>
    </source>
</reference>
<keyword evidence="2" id="KW-1185">Reference proteome</keyword>
<dbReference type="Proteomes" id="UP000030111">
    <property type="component" value="Unassembled WGS sequence"/>
</dbReference>
<evidence type="ECO:0000313" key="1">
    <source>
        <dbReference type="EMBL" id="KGO95123.1"/>
    </source>
</evidence>
<dbReference type="EMBL" id="JRLY01000001">
    <property type="protein sequence ID" value="KGO95123.1"/>
    <property type="molecule type" value="Genomic_DNA"/>
</dbReference>
<organism evidence="1 2">
    <name type="scientific">Flavobacterium subsaxonicum WB 4.1-42 = DSM 21790</name>
    <dbReference type="NCBI Taxonomy" id="1121898"/>
    <lineage>
        <taxon>Bacteria</taxon>
        <taxon>Pseudomonadati</taxon>
        <taxon>Bacteroidota</taxon>
        <taxon>Flavobacteriia</taxon>
        <taxon>Flavobacteriales</taxon>
        <taxon>Flavobacteriaceae</taxon>
        <taxon>Flavobacterium</taxon>
    </lineage>
</organism>
<gene>
    <name evidence="1" type="ORF">Q766_03220</name>
</gene>
<proteinExistence type="predicted"/>
<name>A0A0A2MUI9_9FLAO</name>
<comment type="caution">
    <text evidence="1">The sequence shown here is derived from an EMBL/GenBank/DDBJ whole genome shotgun (WGS) entry which is preliminary data.</text>
</comment>